<name>A0A418NPJ2_9SPHN</name>
<dbReference type="OrthoDB" id="7593450at2"/>
<dbReference type="InterPro" id="IPR011990">
    <property type="entry name" value="TPR-like_helical_dom_sf"/>
</dbReference>
<keyword evidence="2" id="KW-1185">Reference proteome</keyword>
<dbReference type="Proteomes" id="UP000286576">
    <property type="component" value="Unassembled WGS sequence"/>
</dbReference>
<dbReference type="Pfam" id="PF06041">
    <property type="entry name" value="DUF924"/>
    <property type="match status" value="1"/>
</dbReference>
<gene>
    <name evidence="1" type="ORF">D2V07_15560</name>
</gene>
<organism evidence="1 2">
    <name type="scientific">Aurantiacibacter zhengii</name>
    <dbReference type="NCBI Taxonomy" id="2307003"/>
    <lineage>
        <taxon>Bacteria</taxon>
        <taxon>Pseudomonadati</taxon>
        <taxon>Pseudomonadota</taxon>
        <taxon>Alphaproteobacteria</taxon>
        <taxon>Sphingomonadales</taxon>
        <taxon>Erythrobacteraceae</taxon>
        <taxon>Aurantiacibacter</taxon>
    </lineage>
</organism>
<reference evidence="1 2" key="1">
    <citation type="submission" date="2018-08" db="EMBL/GenBank/DDBJ databases">
        <title>Erythrobacter zhengii sp.nov., a bacterium isolated from deep-sea sediment.</title>
        <authorList>
            <person name="Fang C."/>
            <person name="Wu Y.-H."/>
            <person name="Sun C."/>
            <person name="Wang H."/>
            <person name="Cheng H."/>
            <person name="Meng F.-X."/>
            <person name="Wang C.-S."/>
            <person name="Xu X.-W."/>
        </authorList>
    </citation>
    <scope>NUCLEOTIDE SEQUENCE [LARGE SCALE GENOMIC DNA]</scope>
    <source>
        <strain evidence="1 2">V18</strain>
    </source>
</reference>
<accession>A0A418NPJ2</accession>
<proteinExistence type="predicted"/>
<comment type="caution">
    <text evidence="1">The sequence shown here is derived from an EMBL/GenBank/DDBJ whole genome shotgun (WGS) entry which is preliminary data.</text>
</comment>
<dbReference type="AlphaFoldDB" id="A0A418NPJ2"/>
<dbReference type="RefSeq" id="WP_119587840.1">
    <property type="nucleotide sequence ID" value="NZ_CAWODQ010000028.1"/>
</dbReference>
<dbReference type="EMBL" id="QXFL01000008">
    <property type="protein sequence ID" value="RIV83896.1"/>
    <property type="molecule type" value="Genomic_DNA"/>
</dbReference>
<dbReference type="Gene3D" id="1.25.40.10">
    <property type="entry name" value="Tetratricopeptide repeat domain"/>
    <property type="match status" value="1"/>
</dbReference>
<evidence type="ECO:0000313" key="1">
    <source>
        <dbReference type="EMBL" id="RIV83896.1"/>
    </source>
</evidence>
<dbReference type="Gene3D" id="1.20.58.320">
    <property type="entry name" value="TPR-like"/>
    <property type="match status" value="1"/>
</dbReference>
<dbReference type="SUPFAM" id="SSF48452">
    <property type="entry name" value="TPR-like"/>
    <property type="match status" value="1"/>
</dbReference>
<protein>
    <submittedName>
        <fullName evidence="1">DUF924 domain-containing protein</fullName>
    </submittedName>
</protein>
<dbReference type="InterPro" id="IPR010323">
    <property type="entry name" value="DUF924"/>
</dbReference>
<sequence length="181" mass="20617">MPRQWAADLTHFWFHELGPADWWGGSDSLDKRIEKRFRHWLEALFVCPPHSFLGGPQIALAAVLLFDQVPRNIFRGTPRAFATDPLARAITHGALRRGYLPLLARQQRQFLAMPLMHSETMADHLLSLRLFARINGGANLPFARSHARMIARFGRYPHRNAVLGRTSTPAEQRAIDAGFSW</sequence>
<evidence type="ECO:0000313" key="2">
    <source>
        <dbReference type="Proteomes" id="UP000286576"/>
    </source>
</evidence>